<dbReference type="EMBL" id="BARW01024032">
    <property type="protein sequence ID" value="GAI88449.1"/>
    <property type="molecule type" value="Genomic_DNA"/>
</dbReference>
<name>X1U819_9ZZZZ</name>
<accession>X1U819</accession>
<organism evidence="1">
    <name type="scientific">marine sediment metagenome</name>
    <dbReference type="NCBI Taxonomy" id="412755"/>
    <lineage>
        <taxon>unclassified sequences</taxon>
        <taxon>metagenomes</taxon>
        <taxon>ecological metagenomes</taxon>
    </lineage>
</organism>
<protein>
    <recommendedName>
        <fullName evidence="2">Transposase</fullName>
    </recommendedName>
</protein>
<comment type="caution">
    <text evidence="1">The sequence shown here is derived from an EMBL/GenBank/DDBJ whole genome shotgun (WGS) entry which is preliminary data.</text>
</comment>
<reference evidence="1" key="1">
    <citation type="journal article" date="2014" name="Front. Microbiol.">
        <title>High frequency of phylogenetically diverse reductive dehalogenase-homologous genes in deep subseafloor sedimentary metagenomes.</title>
        <authorList>
            <person name="Kawai M."/>
            <person name="Futagami T."/>
            <person name="Toyoda A."/>
            <person name="Takaki Y."/>
            <person name="Nishi S."/>
            <person name="Hori S."/>
            <person name="Arai W."/>
            <person name="Tsubouchi T."/>
            <person name="Morono Y."/>
            <person name="Uchiyama I."/>
            <person name="Ito T."/>
            <person name="Fujiyama A."/>
            <person name="Inagaki F."/>
            <person name="Takami H."/>
        </authorList>
    </citation>
    <scope>NUCLEOTIDE SEQUENCE</scope>
    <source>
        <strain evidence="1">Expedition CK06-06</strain>
    </source>
</reference>
<sequence>HDMGRGINNALNVIFPGVARVICHFHLLRDIGKDLLGNAYKNVRKSLSAKQVYADIRYQTKALEKLIGDSKKARNLFYRINDSTKNLSELLHGILYGYLQELKSHEYSGDGYGFPFDRPKLLYYNNIKRIYTEMEAIENLQVFHYDLLGKCRFYKIKEVLSRVLSDKELDGEVGDLELHIEYFDRLRNIMRIAMPYHFLQLLHCFL</sequence>
<dbReference type="AlphaFoldDB" id="X1U819"/>
<gene>
    <name evidence="1" type="ORF">S12H4_39711</name>
</gene>
<feature type="non-terminal residue" evidence="1">
    <location>
        <position position="1"/>
    </location>
</feature>
<proteinExistence type="predicted"/>
<evidence type="ECO:0008006" key="2">
    <source>
        <dbReference type="Google" id="ProtNLM"/>
    </source>
</evidence>
<evidence type="ECO:0000313" key="1">
    <source>
        <dbReference type="EMBL" id="GAI88449.1"/>
    </source>
</evidence>